<feature type="region of interest" description="Disordered" evidence="4">
    <location>
        <begin position="272"/>
        <end position="412"/>
    </location>
</feature>
<name>A0A6A6RH71_9PLEO</name>
<evidence type="ECO:0000313" key="7">
    <source>
        <dbReference type="Proteomes" id="UP000799753"/>
    </source>
</evidence>
<evidence type="ECO:0000313" key="6">
    <source>
        <dbReference type="EMBL" id="KAF2634455.1"/>
    </source>
</evidence>
<feature type="compositionally biased region" description="Low complexity" evidence="4">
    <location>
        <begin position="293"/>
        <end position="307"/>
    </location>
</feature>
<dbReference type="Proteomes" id="UP000799753">
    <property type="component" value="Unassembled WGS sequence"/>
</dbReference>
<organism evidence="6 7">
    <name type="scientific">Massarina eburnea CBS 473.64</name>
    <dbReference type="NCBI Taxonomy" id="1395130"/>
    <lineage>
        <taxon>Eukaryota</taxon>
        <taxon>Fungi</taxon>
        <taxon>Dikarya</taxon>
        <taxon>Ascomycota</taxon>
        <taxon>Pezizomycotina</taxon>
        <taxon>Dothideomycetes</taxon>
        <taxon>Pleosporomycetidae</taxon>
        <taxon>Pleosporales</taxon>
        <taxon>Massarineae</taxon>
        <taxon>Massarinaceae</taxon>
        <taxon>Massarina</taxon>
    </lineage>
</organism>
<dbReference type="GO" id="GO:0006367">
    <property type="term" value="P:transcription initiation at RNA polymerase II promoter"/>
    <property type="evidence" value="ECO:0007669"/>
    <property type="project" value="InterPro"/>
</dbReference>
<sequence length="412" mass="45497">MDPLQLGKTFVKTVVRMFYETEHIVVIDALVYHGALSLTDLVLVLDAGKNTKGVGKICGKLKEGGLISVYSRQETREGAMKSINREYYYIDYRHAIDAVKYKIHKIDERIKKDAKPTTEKMEYACKRCKSQWTTMDVVDLIDDLGRDSGFLCKQCEYPLTEITNDDDQAVDSDDTPAKFNKLFDPIVKLMQQIDQMSIPAVEGKDALDAAIELPRDKELNPGARHEAVEESVTKPTAVKGTNNVVEQIQIEIASTSEYNEAARAAEKARQEKVALQNALPEWHTKSTVAPTKGNDGNAQAGTTAANGVKTPSIKTETVDTKANNQQSMDDVFAQIEAEQKRKEQEQEEDEEDDDEDDDEFEDVAVGTPSLLPDAKRPKLDSSAAPTPTNAATPAISTGDGGDESDEDEFVDV</sequence>
<feature type="compositionally biased region" description="Polar residues" evidence="4">
    <location>
        <begin position="312"/>
        <end position="328"/>
    </location>
</feature>
<dbReference type="GO" id="GO:0005673">
    <property type="term" value="C:transcription factor TFIIE complex"/>
    <property type="evidence" value="ECO:0007669"/>
    <property type="project" value="TreeGrafter"/>
</dbReference>
<dbReference type="InterPro" id="IPR002853">
    <property type="entry name" value="TFIIE_asu"/>
</dbReference>
<dbReference type="EMBL" id="MU006829">
    <property type="protein sequence ID" value="KAF2634455.1"/>
    <property type="molecule type" value="Genomic_DNA"/>
</dbReference>
<gene>
    <name evidence="6" type="ORF">P280DRAFT_258210</name>
</gene>
<keyword evidence="2" id="KW-0805">Transcription regulation</keyword>
<dbReference type="SMART" id="SM00531">
    <property type="entry name" value="TFIIE"/>
    <property type="match status" value="1"/>
</dbReference>
<feature type="compositionally biased region" description="Acidic residues" evidence="4">
    <location>
        <begin position="345"/>
        <end position="362"/>
    </location>
</feature>
<protein>
    <recommendedName>
        <fullName evidence="5">HTH TFE/IIEalpha-type domain-containing protein</fullName>
    </recommendedName>
</protein>
<keyword evidence="3" id="KW-0804">Transcription</keyword>
<dbReference type="PANTHER" id="PTHR13097">
    <property type="entry name" value="TRANSCRIPTION INITIATION FACTOR IIE, ALPHA SUBUNIT"/>
    <property type="match status" value="1"/>
</dbReference>
<keyword evidence="7" id="KW-1185">Reference proteome</keyword>
<dbReference type="SUPFAM" id="SSF57783">
    <property type="entry name" value="Zinc beta-ribbon"/>
    <property type="match status" value="1"/>
</dbReference>
<accession>A0A6A6RH71</accession>
<dbReference type="Gene3D" id="3.30.40.10">
    <property type="entry name" value="Zinc/RING finger domain, C3HC4 (zinc finger)"/>
    <property type="match status" value="1"/>
</dbReference>
<dbReference type="PANTHER" id="PTHR13097:SF7">
    <property type="entry name" value="GENERAL TRANSCRIPTION FACTOR IIE SUBUNIT 1"/>
    <property type="match status" value="1"/>
</dbReference>
<comment type="similarity">
    <text evidence="1">Belongs to the TFIIE alpha subunit family.</text>
</comment>
<dbReference type="InterPro" id="IPR017919">
    <property type="entry name" value="TFIIE/TFIIEa_HTH"/>
</dbReference>
<feature type="compositionally biased region" description="Acidic residues" evidence="4">
    <location>
        <begin position="400"/>
        <end position="412"/>
    </location>
</feature>
<dbReference type="OrthoDB" id="361102at2759"/>
<evidence type="ECO:0000256" key="2">
    <source>
        <dbReference type="ARBA" id="ARBA00023015"/>
    </source>
</evidence>
<evidence type="ECO:0000256" key="1">
    <source>
        <dbReference type="ARBA" id="ARBA00008947"/>
    </source>
</evidence>
<evidence type="ECO:0000256" key="4">
    <source>
        <dbReference type="SAM" id="MobiDB-lite"/>
    </source>
</evidence>
<dbReference type="InterPro" id="IPR024550">
    <property type="entry name" value="TFIIEa/SarR/Rpc3_HTH_dom"/>
</dbReference>
<dbReference type="InterPro" id="IPR013083">
    <property type="entry name" value="Znf_RING/FYVE/PHD"/>
</dbReference>
<dbReference type="PROSITE" id="PS51344">
    <property type="entry name" value="HTH_TFE_IIE"/>
    <property type="match status" value="1"/>
</dbReference>
<reference evidence="6" key="1">
    <citation type="journal article" date="2020" name="Stud. Mycol.">
        <title>101 Dothideomycetes genomes: a test case for predicting lifestyles and emergence of pathogens.</title>
        <authorList>
            <person name="Haridas S."/>
            <person name="Albert R."/>
            <person name="Binder M."/>
            <person name="Bloem J."/>
            <person name="Labutti K."/>
            <person name="Salamov A."/>
            <person name="Andreopoulos B."/>
            <person name="Baker S."/>
            <person name="Barry K."/>
            <person name="Bills G."/>
            <person name="Bluhm B."/>
            <person name="Cannon C."/>
            <person name="Castanera R."/>
            <person name="Culley D."/>
            <person name="Daum C."/>
            <person name="Ezra D."/>
            <person name="Gonzalez J."/>
            <person name="Henrissat B."/>
            <person name="Kuo A."/>
            <person name="Liang C."/>
            <person name="Lipzen A."/>
            <person name="Lutzoni F."/>
            <person name="Magnuson J."/>
            <person name="Mondo S."/>
            <person name="Nolan M."/>
            <person name="Ohm R."/>
            <person name="Pangilinan J."/>
            <person name="Park H.-J."/>
            <person name="Ramirez L."/>
            <person name="Alfaro M."/>
            <person name="Sun H."/>
            <person name="Tritt A."/>
            <person name="Yoshinaga Y."/>
            <person name="Zwiers L.-H."/>
            <person name="Turgeon B."/>
            <person name="Goodwin S."/>
            <person name="Spatafora J."/>
            <person name="Crous P."/>
            <person name="Grigoriev I."/>
        </authorList>
    </citation>
    <scope>NUCLEOTIDE SEQUENCE</scope>
    <source>
        <strain evidence="6">CBS 473.64</strain>
    </source>
</reference>
<dbReference type="Pfam" id="PF02002">
    <property type="entry name" value="TFIIE_alpha"/>
    <property type="match status" value="1"/>
</dbReference>
<evidence type="ECO:0000256" key="3">
    <source>
        <dbReference type="ARBA" id="ARBA00023163"/>
    </source>
</evidence>
<evidence type="ECO:0000259" key="5">
    <source>
        <dbReference type="PROSITE" id="PS51344"/>
    </source>
</evidence>
<feature type="compositionally biased region" description="Low complexity" evidence="4">
    <location>
        <begin position="383"/>
        <end position="394"/>
    </location>
</feature>
<dbReference type="AlphaFoldDB" id="A0A6A6RH71"/>
<feature type="domain" description="HTH TFE/IIEalpha-type" evidence="5">
    <location>
        <begin position="7"/>
        <end position="100"/>
    </location>
</feature>
<dbReference type="InterPro" id="IPR039997">
    <property type="entry name" value="TFE"/>
</dbReference>
<proteinExistence type="inferred from homology"/>